<protein>
    <submittedName>
        <fullName evidence="2">Uncharacterized protein</fullName>
    </submittedName>
</protein>
<name>A0A5B7CT42_PORTR</name>
<keyword evidence="3" id="KW-1185">Reference proteome</keyword>
<evidence type="ECO:0000256" key="1">
    <source>
        <dbReference type="SAM" id="MobiDB-lite"/>
    </source>
</evidence>
<dbReference type="AlphaFoldDB" id="A0A5B7CT42"/>
<reference evidence="2 3" key="1">
    <citation type="submission" date="2019-05" db="EMBL/GenBank/DDBJ databases">
        <title>Another draft genome of Portunus trituberculatus and its Hox gene families provides insights of decapod evolution.</title>
        <authorList>
            <person name="Jeong J.-H."/>
            <person name="Song I."/>
            <person name="Kim S."/>
            <person name="Choi T."/>
            <person name="Kim D."/>
            <person name="Ryu S."/>
            <person name="Kim W."/>
        </authorList>
    </citation>
    <scope>NUCLEOTIDE SEQUENCE [LARGE SCALE GENOMIC DNA]</scope>
    <source>
        <tissue evidence="2">Muscle</tissue>
    </source>
</reference>
<feature type="region of interest" description="Disordered" evidence="1">
    <location>
        <begin position="79"/>
        <end position="111"/>
    </location>
</feature>
<evidence type="ECO:0000313" key="2">
    <source>
        <dbReference type="EMBL" id="MPC12318.1"/>
    </source>
</evidence>
<dbReference type="Proteomes" id="UP000324222">
    <property type="component" value="Unassembled WGS sequence"/>
</dbReference>
<proteinExistence type="predicted"/>
<evidence type="ECO:0000313" key="3">
    <source>
        <dbReference type="Proteomes" id="UP000324222"/>
    </source>
</evidence>
<gene>
    <name evidence="2" type="ORF">E2C01_005003</name>
</gene>
<organism evidence="2 3">
    <name type="scientific">Portunus trituberculatus</name>
    <name type="common">Swimming crab</name>
    <name type="synonym">Neptunus trituberculatus</name>
    <dbReference type="NCBI Taxonomy" id="210409"/>
    <lineage>
        <taxon>Eukaryota</taxon>
        <taxon>Metazoa</taxon>
        <taxon>Ecdysozoa</taxon>
        <taxon>Arthropoda</taxon>
        <taxon>Crustacea</taxon>
        <taxon>Multicrustacea</taxon>
        <taxon>Malacostraca</taxon>
        <taxon>Eumalacostraca</taxon>
        <taxon>Eucarida</taxon>
        <taxon>Decapoda</taxon>
        <taxon>Pleocyemata</taxon>
        <taxon>Brachyura</taxon>
        <taxon>Eubrachyura</taxon>
        <taxon>Portunoidea</taxon>
        <taxon>Portunidae</taxon>
        <taxon>Portuninae</taxon>
        <taxon>Portunus</taxon>
    </lineage>
</organism>
<accession>A0A5B7CT42</accession>
<sequence length="111" mass="12141">MRHEKNGAPTYRPAAELSGVQFEIASDAQFENASPMTLCAEVKVMVGMRAKGNWSDMTAFSSNEESKECLQLTQAIAVQREESEGVSHGEEYTTPERDAGVGKKNPHHKGT</sequence>
<comment type="caution">
    <text evidence="2">The sequence shown here is derived from an EMBL/GenBank/DDBJ whole genome shotgun (WGS) entry which is preliminary data.</text>
</comment>
<dbReference type="EMBL" id="VSRR010000210">
    <property type="protein sequence ID" value="MPC12318.1"/>
    <property type="molecule type" value="Genomic_DNA"/>
</dbReference>
<feature type="compositionally biased region" description="Basic and acidic residues" evidence="1">
    <location>
        <begin position="79"/>
        <end position="101"/>
    </location>
</feature>